<dbReference type="InterPro" id="IPR012338">
    <property type="entry name" value="Beta-lactam/transpept-like"/>
</dbReference>
<dbReference type="SUPFAM" id="SSF56601">
    <property type="entry name" value="beta-lactamase/transpeptidase-like"/>
    <property type="match status" value="1"/>
</dbReference>
<accession>A0ABS9NPE6</accession>
<name>A0ABS9NPE6_9NEIS</name>
<protein>
    <submittedName>
        <fullName evidence="10">Serine hydrolase</fullName>
    </submittedName>
</protein>
<evidence type="ECO:0000259" key="9">
    <source>
        <dbReference type="Pfam" id="PF00768"/>
    </source>
</evidence>
<organism evidence="10 11">
    <name type="scientific">Kingella pumchi</name>
    <dbReference type="NCBI Taxonomy" id="2779506"/>
    <lineage>
        <taxon>Bacteria</taxon>
        <taxon>Pseudomonadati</taxon>
        <taxon>Pseudomonadota</taxon>
        <taxon>Betaproteobacteria</taxon>
        <taxon>Neisseriales</taxon>
        <taxon>Neisseriaceae</taxon>
        <taxon>Kingella</taxon>
    </lineage>
</organism>
<comment type="similarity">
    <text evidence="1 7">Belongs to the peptidase S11 family.</text>
</comment>
<feature type="domain" description="Peptidase S11 D-alanyl-D-alanine carboxypeptidase A N-terminal" evidence="9">
    <location>
        <begin position="72"/>
        <end position="296"/>
    </location>
</feature>
<sequence length="317" mass="34581">MNFTRFSKKLCCSTLIGLSLCSSAFALDDEDLIGQLLEQKQIAPAVAANDADPLKQIIENSTIEEQANYYGPQLNARSALIMDARNNKILYQKNIDNVRSIASISKMMSAMVLLDARLNMNEQITITEAEIDRLKGTGSRLSIGTTLTREKLLHLGLMSSENRAIHALARTYPGGMSAFVAAMNAKAKSLGMSNTRFFEPTGLDPRNVSTARDLSRMVKAATNYPKIRQLSTANSGSAYTSAGKVQNYKNSNALVREGQWDITVQKTGYIREAGKSMVLQAKLGRDPVIIVVLGANSSANRVSDVRTLGNIVKQTQL</sequence>
<dbReference type="RefSeq" id="WP_238748197.1">
    <property type="nucleotide sequence ID" value="NZ_JAKOOW010000033.1"/>
</dbReference>
<dbReference type="GO" id="GO:0016787">
    <property type="term" value="F:hydrolase activity"/>
    <property type="evidence" value="ECO:0007669"/>
    <property type="project" value="UniProtKB-KW"/>
</dbReference>
<feature type="chain" id="PRO_5047528671" evidence="8">
    <location>
        <begin position="27"/>
        <end position="317"/>
    </location>
</feature>
<keyword evidence="11" id="KW-1185">Reference proteome</keyword>
<dbReference type="Gene3D" id="3.40.710.10">
    <property type="entry name" value="DD-peptidase/beta-lactamase superfamily"/>
    <property type="match status" value="1"/>
</dbReference>
<keyword evidence="5" id="KW-0573">Peptidoglycan synthesis</keyword>
<keyword evidence="3 10" id="KW-0378">Hydrolase</keyword>
<proteinExistence type="inferred from homology"/>
<reference evidence="10 11" key="1">
    <citation type="submission" date="2022-02" db="EMBL/GenBank/DDBJ databases">
        <title>Genome sequence data of Kingella unionensis sp. nov. strain CICC 24913 (CCUG 75125).</title>
        <authorList>
            <person name="Xiao M."/>
        </authorList>
    </citation>
    <scope>NUCLEOTIDE SEQUENCE [LARGE SCALE GENOMIC DNA]</scope>
    <source>
        <strain evidence="10 11">CICC 24913</strain>
    </source>
</reference>
<evidence type="ECO:0000256" key="6">
    <source>
        <dbReference type="ARBA" id="ARBA00023316"/>
    </source>
</evidence>
<dbReference type="Pfam" id="PF00768">
    <property type="entry name" value="Peptidase_S11"/>
    <property type="match status" value="1"/>
</dbReference>
<dbReference type="PANTHER" id="PTHR21581">
    <property type="entry name" value="D-ALANYL-D-ALANINE CARBOXYPEPTIDASE"/>
    <property type="match status" value="1"/>
</dbReference>
<dbReference type="InterPro" id="IPR018044">
    <property type="entry name" value="Peptidase_S11"/>
</dbReference>
<evidence type="ECO:0000256" key="2">
    <source>
        <dbReference type="ARBA" id="ARBA00022729"/>
    </source>
</evidence>
<comment type="caution">
    <text evidence="10">The sequence shown here is derived from an EMBL/GenBank/DDBJ whole genome shotgun (WGS) entry which is preliminary data.</text>
</comment>
<evidence type="ECO:0000256" key="3">
    <source>
        <dbReference type="ARBA" id="ARBA00022801"/>
    </source>
</evidence>
<keyword evidence="6" id="KW-0961">Cell wall biogenesis/degradation</keyword>
<evidence type="ECO:0000256" key="8">
    <source>
        <dbReference type="SAM" id="SignalP"/>
    </source>
</evidence>
<dbReference type="InterPro" id="IPR001967">
    <property type="entry name" value="Peptidase_S11_N"/>
</dbReference>
<dbReference type="Proteomes" id="UP001298424">
    <property type="component" value="Unassembled WGS sequence"/>
</dbReference>
<evidence type="ECO:0000313" key="11">
    <source>
        <dbReference type="Proteomes" id="UP001298424"/>
    </source>
</evidence>
<feature type="signal peptide" evidence="8">
    <location>
        <begin position="1"/>
        <end position="26"/>
    </location>
</feature>
<keyword evidence="4" id="KW-0133">Cell shape</keyword>
<keyword evidence="2 8" id="KW-0732">Signal</keyword>
<dbReference type="EMBL" id="JAKOOW010000033">
    <property type="protein sequence ID" value="MCG6504673.1"/>
    <property type="molecule type" value="Genomic_DNA"/>
</dbReference>
<evidence type="ECO:0000313" key="10">
    <source>
        <dbReference type="EMBL" id="MCG6504673.1"/>
    </source>
</evidence>
<evidence type="ECO:0000256" key="7">
    <source>
        <dbReference type="RuleBase" id="RU004016"/>
    </source>
</evidence>
<dbReference type="PRINTS" id="PR00725">
    <property type="entry name" value="DADACBPTASE1"/>
</dbReference>
<dbReference type="PANTHER" id="PTHR21581:SF26">
    <property type="entry name" value="D-ALANYL-D-ALANINE ENDOPEPTIDASE"/>
    <property type="match status" value="1"/>
</dbReference>
<evidence type="ECO:0000256" key="1">
    <source>
        <dbReference type="ARBA" id="ARBA00007164"/>
    </source>
</evidence>
<gene>
    <name evidence="10" type="ORF">MB824_09210</name>
</gene>
<evidence type="ECO:0000256" key="5">
    <source>
        <dbReference type="ARBA" id="ARBA00022984"/>
    </source>
</evidence>
<evidence type="ECO:0000256" key="4">
    <source>
        <dbReference type="ARBA" id="ARBA00022960"/>
    </source>
</evidence>